<dbReference type="AlphaFoldDB" id="A0A9D1EQ45"/>
<dbReference type="SUPFAM" id="SSF55174">
    <property type="entry name" value="Alpha-L RNA-binding motif"/>
    <property type="match status" value="1"/>
</dbReference>
<dbReference type="CDD" id="cd00165">
    <property type="entry name" value="S4"/>
    <property type="match status" value="1"/>
</dbReference>
<dbReference type="InterPro" id="IPR042092">
    <property type="entry name" value="PsdUridine_s_RsuA/RluB/E/F_cat"/>
</dbReference>
<dbReference type="FunFam" id="3.30.70.1560:FF:000001">
    <property type="entry name" value="Pseudouridine synthase"/>
    <property type="match status" value="1"/>
</dbReference>
<dbReference type="Pfam" id="PF00849">
    <property type="entry name" value="PseudoU_synth_2"/>
    <property type="match status" value="1"/>
</dbReference>
<dbReference type="GO" id="GO:0000455">
    <property type="term" value="P:enzyme-directed rRNA pseudouridine synthesis"/>
    <property type="evidence" value="ECO:0007669"/>
    <property type="project" value="UniProtKB-ARBA"/>
</dbReference>
<dbReference type="InterPro" id="IPR002942">
    <property type="entry name" value="S4_RNA-bd"/>
</dbReference>
<dbReference type="GO" id="GO:0005829">
    <property type="term" value="C:cytosol"/>
    <property type="evidence" value="ECO:0007669"/>
    <property type="project" value="UniProtKB-ARBA"/>
</dbReference>
<dbReference type="PROSITE" id="PS50889">
    <property type="entry name" value="S4"/>
    <property type="match status" value="1"/>
</dbReference>
<dbReference type="GO" id="GO:0003723">
    <property type="term" value="F:RNA binding"/>
    <property type="evidence" value="ECO:0007669"/>
    <property type="project" value="UniProtKB-KW"/>
</dbReference>
<dbReference type="Gene3D" id="3.30.70.580">
    <property type="entry name" value="Pseudouridine synthase I, catalytic domain, N-terminal subdomain"/>
    <property type="match status" value="1"/>
</dbReference>
<dbReference type="InterPro" id="IPR020094">
    <property type="entry name" value="TruA/RsuA/RluB/E/F_N"/>
</dbReference>
<dbReference type="EC" id="5.4.99.-" evidence="5"/>
<evidence type="ECO:0000259" key="6">
    <source>
        <dbReference type="SMART" id="SM00363"/>
    </source>
</evidence>
<reference evidence="7" key="2">
    <citation type="journal article" date="2021" name="PeerJ">
        <title>Extensive microbial diversity within the chicken gut microbiome revealed by metagenomics and culture.</title>
        <authorList>
            <person name="Gilroy R."/>
            <person name="Ravi A."/>
            <person name="Getino M."/>
            <person name="Pursley I."/>
            <person name="Horton D.L."/>
            <person name="Alikhan N.F."/>
            <person name="Baker D."/>
            <person name="Gharbi K."/>
            <person name="Hall N."/>
            <person name="Watson M."/>
            <person name="Adriaenssens E.M."/>
            <person name="Foster-Nyarko E."/>
            <person name="Jarju S."/>
            <person name="Secka A."/>
            <person name="Antonio M."/>
            <person name="Oren A."/>
            <person name="Chaudhuri R.R."/>
            <person name="La Ragione R."/>
            <person name="Hildebrand F."/>
            <person name="Pallen M.J."/>
        </authorList>
    </citation>
    <scope>NUCLEOTIDE SEQUENCE</scope>
    <source>
        <strain evidence="7">CHK157-1446</strain>
    </source>
</reference>
<evidence type="ECO:0000256" key="4">
    <source>
        <dbReference type="PROSITE-ProRule" id="PRU00182"/>
    </source>
</evidence>
<evidence type="ECO:0000256" key="3">
    <source>
        <dbReference type="ARBA" id="ARBA00023235"/>
    </source>
</evidence>
<dbReference type="InterPro" id="IPR036986">
    <property type="entry name" value="S4_RNA-bd_sf"/>
</dbReference>
<keyword evidence="2 4" id="KW-0694">RNA-binding</keyword>
<dbReference type="InterPro" id="IPR018496">
    <property type="entry name" value="PsdUridine_synth_RsuA/RluB_CS"/>
</dbReference>
<dbReference type="InterPro" id="IPR020103">
    <property type="entry name" value="PsdUridine_synth_cat_dom_sf"/>
</dbReference>
<dbReference type="InterPro" id="IPR050343">
    <property type="entry name" value="RsuA_PseudoU_synthase"/>
</dbReference>
<comment type="similarity">
    <text evidence="1 5">Belongs to the pseudouridine synthase RsuA family.</text>
</comment>
<dbReference type="NCBIfam" id="TIGR00093">
    <property type="entry name" value="pseudouridine synthase"/>
    <property type="match status" value="1"/>
</dbReference>
<dbReference type="CDD" id="cd02553">
    <property type="entry name" value="PseudoU_synth_RsuA"/>
    <property type="match status" value="1"/>
</dbReference>
<dbReference type="Gene3D" id="3.10.290.10">
    <property type="entry name" value="RNA-binding S4 domain"/>
    <property type="match status" value="1"/>
</dbReference>
<dbReference type="InterPro" id="IPR006145">
    <property type="entry name" value="PsdUridine_synth_RsuA/RluA"/>
</dbReference>
<name>A0A9D1EQ45_9FIRM</name>
<dbReference type="PANTHER" id="PTHR47683:SF4">
    <property type="entry name" value="PSEUDOURIDINE SYNTHASE"/>
    <property type="match status" value="1"/>
</dbReference>
<dbReference type="InterPro" id="IPR000748">
    <property type="entry name" value="PsdUridine_synth_RsuA/RluB/E/F"/>
</dbReference>
<evidence type="ECO:0000256" key="1">
    <source>
        <dbReference type="ARBA" id="ARBA00008348"/>
    </source>
</evidence>
<dbReference type="Pfam" id="PF01479">
    <property type="entry name" value="S4"/>
    <property type="match status" value="1"/>
</dbReference>
<sequence>MGLIRLDKFLSGQMPQVSRSDAARLCKKGEIKVNGVKALSPALKIDPAADSVEWGDRKILYKKHLYIMLNKPAGVVCATRDGISKTVMELLPQHLRRQGLFPAGRLDKDTEGFVLITDDGELAHRMLSPKSHVPKTYFVRLEKELENDVKDAFLGGVTLEDGTVCKPAELEIYDKKNECTVVLTQGMYHQIKRMFEAVGNRVVYLKRIKIGGVWLDKSLPEGGVRELGNDEIQSLILT</sequence>
<keyword evidence="3 5" id="KW-0413">Isomerase</keyword>
<dbReference type="PANTHER" id="PTHR47683">
    <property type="entry name" value="PSEUDOURIDINE SYNTHASE FAMILY PROTEIN-RELATED"/>
    <property type="match status" value="1"/>
</dbReference>
<dbReference type="GO" id="GO:0120159">
    <property type="term" value="F:rRNA pseudouridine synthase activity"/>
    <property type="evidence" value="ECO:0007669"/>
    <property type="project" value="UniProtKB-ARBA"/>
</dbReference>
<evidence type="ECO:0000313" key="8">
    <source>
        <dbReference type="Proteomes" id="UP000823982"/>
    </source>
</evidence>
<dbReference type="SMART" id="SM00363">
    <property type="entry name" value="S4"/>
    <property type="match status" value="1"/>
</dbReference>
<evidence type="ECO:0000256" key="5">
    <source>
        <dbReference type="RuleBase" id="RU003887"/>
    </source>
</evidence>
<protein>
    <recommendedName>
        <fullName evidence="5">Pseudouridine synthase</fullName>
        <ecNumber evidence="5">5.4.99.-</ecNumber>
    </recommendedName>
</protein>
<dbReference type="SUPFAM" id="SSF55120">
    <property type="entry name" value="Pseudouridine synthase"/>
    <property type="match status" value="1"/>
</dbReference>
<dbReference type="EMBL" id="DVIR01000058">
    <property type="protein sequence ID" value="HIS25027.1"/>
    <property type="molecule type" value="Genomic_DNA"/>
</dbReference>
<accession>A0A9D1EQ45</accession>
<dbReference type="PROSITE" id="PS01149">
    <property type="entry name" value="PSI_RSU"/>
    <property type="match status" value="1"/>
</dbReference>
<reference evidence="7" key="1">
    <citation type="submission" date="2020-10" db="EMBL/GenBank/DDBJ databases">
        <authorList>
            <person name="Gilroy R."/>
        </authorList>
    </citation>
    <scope>NUCLEOTIDE SEQUENCE</scope>
    <source>
        <strain evidence="7">CHK157-1446</strain>
    </source>
</reference>
<evidence type="ECO:0000256" key="2">
    <source>
        <dbReference type="ARBA" id="ARBA00022884"/>
    </source>
</evidence>
<comment type="caution">
    <text evidence="7">The sequence shown here is derived from an EMBL/GenBank/DDBJ whole genome shotgun (WGS) entry which is preliminary data.</text>
</comment>
<dbReference type="Proteomes" id="UP000823982">
    <property type="component" value="Unassembled WGS sequence"/>
</dbReference>
<evidence type="ECO:0000313" key="7">
    <source>
        <dbReference type="EMBL" id="HIS25027.1"/>
    </source>
</evidence>
<dbReference type="Gene3D" id="3.30.70.1560">
    <property type="entry name" value="Alpha-L RNA-binding motif"/>
    <property type="match status" value="1"/>
</dbReference>
<proteinExistence type="inferred from homology"/>
<gene>
    <name evidence="7" type="ORF">IAD01_06465</name>
</gene>
<feature type="domain" description="RNA-binding S4" evidence="6">
    <location>
        <begin position="4"/>
        <end position="63"/>
    </location>
</feature>
<organism evidence="7 8">
    <name type="scientific">Candidatus Faeciplasma gallinarum</name>
    <dbReference type="NCBI Taxonomy" id="2840799"/>
    <lineage>
        <taxon>Bacteria</taxon>
        <taxon>Bacillati</taxon>
        <taxon>Bacillota</taxon>
        <taxon>Clostridia</taxon>
        <taxon>Eubacteriales</taxon>
        <taxon>Oscillospiraceae</taxon>
        <taxon>Oscillospiraceae incertae sedis</taxon>
        <taxon>Candidatus Faeciplasma</taxon>
    </lineage>
</organism>